<reference evidence="6" key="2">
    <citation type="submission" date="2025-08" db="UniProtKB">
        <authorList>
            <consortium name="Ensembl"/>
        </authorList>
    </citation>
    <scope>IDENTIFICATION</scope>
</reference>
<evidence type="ECO:0000313" key="7">
    <source>
        <dbReference type="Proteomes" id="UP000265160"/>
    </source>
</evidence>
<dbReference type="InterPro" id="IPR006703">
    <property type="entry name" value="G_AIG1"/>
</dbReference>
<dbReference type="PANTHER" id="PTHR10903">
    <property type="entry name" value="GTPASE, IMAP FAMILY MEMBER-RELATED"/>
    <property type="match status" value="1"/>
</dbReference>
<dbReference type="Gene3D" id="3.40.50.300">
    <property type="entry name" value="P-loop containing nucleotide triphosphate hydrolases"/>
    <property type="match status" value="1"/>
</dbReference>
<dbReference type="Pfam" id="PF04548">
    <property type="entry name" value="AIG1"/>
    <property type="match status" value="1"/>
</dbReference>
<dbReference type="GO" id="GO:0005525">
    <property type="term" value="F:GTP binding"/>
    <property type="evidence" value="ECO:0007669"/>
    <property type="project" value="UniProtKB-KW"/>
</dbReference>
<keyword evidence="4" id="KW-0732">Signal</keyword>
<evidence type="ECO:0000256" key="4">
    <source>
        <dbReference type="SAM" id="SignalP"/>
    </source>
</evidence>
<keyword evidence="7" id="KW-1185">Reference proteome</keyword>
<dbReference type="InterPro" id="IPR027417">
    <property type="entry name" value="P-loop_NTPase"/>
</dbReference>
<evidence type="ECO:0000256" key="2">
    <source>
        <dbReference type="ARBA" id="ARBA00022741"/>
    </source>
</evidence>
<name>A0A3P9CZP0_9CICH</name>
<dbReference type="PROSITE" id="PS51720">
    <property type="entry name" value="G_AIG1"/>
    <property type="match status" value="1"/>
</dbReference>
<evidence type="ECO:0000256" key="3">
    <source>
        <dbReference type="ARBA" id="ARBA00023134"/>
    </source>
</evidence>
<dbReference type="Ensembl" id="ENSMZET00005028444.1">
    <property type="protein sequence ID" value="ENSMZEP00005027569.1"/>
    <property type="gene ID" value="ENSMZEG00005020556.1"/>
</dbReference>
<dbReference type="GeneTree" id="ENSGT00940000159509"/>
<keyword evidence="3" id="KW-0342">GTP-binding</keyword>
<dbReference type="AlphaFoldDB" id="A0A3P9CZP0"/>
<feature type="chain" id="PRO_5018179214" description="AIG1-type G domain-containing protein" evidence="4">
    <location>
        <begin position="21"/>
        <end position="293"/>
    </location>
</feature>
<comment type="similarity">
    <text evidence="1">Belongs to the TRAFAC class TrmE-Era-EngA-EngB-Septin-like GTPase superfamily. AIG1/Toc34/Toc159-like paraseptin GTPase family. IAN subfamily.</text>
</comment>
<dbReference type="FunFam" id="3.40.50.300:FF:000366">
    <property type="entry name" value="GTPase, IMAP family member 2"/>
    <property type="match status" value="1"/>
</dbReference>
<evidence type="ECO:0000259" key="5">
    <source>
        <dbReference type="PROSITE" id="PS51720"/>
    </source>
</evidence>
<dbReference type="STRING" id="106582.ENSMZEP00005027569"/>
<proteinExistence type="inferred from homology"/>
<reference evidence="6 7" key="1">
    <citation type="journal article" date="2014" name="Nature">
        <title>The genomic substrate for adaptive radiation in African cichlid fish.</title>
        <authorList>
            <person name="Brawand D."/>
            <person name="Wagner C.E."/>
            <person name="Li Y.I."/>
            <person name="Malinsky M."/>
            <person name="Keller I."/>
            <person name="Fan S."/>
            <person name="Simakov O."/>
            <person name="Ng A.Y."/>
            <person name="Lim Z.W."/>
            <person name="Bezault E."/>
            <person name="Turner-Maier J."/>
            <person name="Johnson J."/>
            <person name="Alcazar R."/>
            <person name="Noh H.J."/>
            <person name="Russell P."/>
            <person name="Aken B."/>
            <person name="Alfoldi J."/>
            <person name="Amemiya C."/>
            <person name="Azzouzi N."/>
            <person name="Baroiller J.F."/>
            <person name="Barloy-Hubler F."/>
            <person name="Berlin A."/>
            <person name="Bloomquist R."/>
            <person name="Carleton K.L."/>
            <person name="Conte M.A."/>
            <person name="D'Cotta H."/>
            <person name="Eshel O."/>
            <person name="Gaffney L."/>
            <person name="Galibert F."/>
            <person name="Gante H.F."/>
            <person name="Gnerre S."/>
            <person name="Greuter L."/>
            <person name="Guyon R."/>
            <person name="Haddad N.S."/>
            <person name="Haerty W."/>
            <person name="Harris R.M."/>
            <person name="Hofmann H.A."/>
            <person name="Hourlier T."/>
            <person name="Hulata G."/>
            <person name="Jaffe D.B."/>
            <person name="Lara M."/>
            <person name="Lee A.P."/>
            <person name="MacCallum I."/>
            <person name="Mwaiko S."/>
            <person name="Nikaido M."/>
            <person name="Nishihara H."/>
            <person name="Ozouf-Costaz C."/>
            <person name="Penman D.J."/>
            <person name="Przybylski D."/>
            <person name="Rakotomanga M."/>
            <person name="Renn S.C.P."/>
            <person name="Ribeiro F.J."/>
            <person name="Ron M."/>
            <person name="Salzburger W."/>
            <person name="Sanchez-Pulido L."/>
            <person name="Santos M.E."/>
            <person name="Searle S."/>
            <person name="Sharpe T."/>
            <person name="Swofford R."/>
            <person name="Tan F.J."/>
            <person name="Williams L."/>
            <person name="Young S."/>
            <person name="Yin S."/>
            <person name="Okada N."/>
            <person name="Kocher T.D."/>
            <person name="Miska E.A."/>
            <person name="Lander E.S."/>
            <person name="Venkatesh B."/>
            <person name="Fernald R.D."/>
            <person name="Meyer A."/>
            <person name="Ponting C.P."/>
            <person name="Streelman J.T."/>
            <person name="Lindblad-Toh K."/>
            <person name="Seehausen O."/>
            <person name="Di Palma F."/>
        </authorList>
    </citation>
    <scope>NUCLEOTIDE SEQUENCE</scope>
</reference>
<feature type="domain" description="AIG1-type G" evidence="5">
    <location>
        <begin position="45"/>
        <end position="267"/>
    </location>
</feature>
<dbReference type="SUPFAM" id="SSF52540">
    <property type="entry name" value="P-loop containing nucleoside triphosphate hydrolases"/>
    <property type="match status" value="1"/>
</dbReference>
<evidence type="ECO:0000256" key="1">
    <source>
        <dbReference type="ARBA" id="ARBA00008535"/>
    </source>
</evidence>
<dbReference type="PANTHER" id="PTHR10903:SF188">
    <property type="entry name" value="GTPASE IMAP FAMILY MEMBER 2-LIKE-RELATED"/>
    <property type="match status" value="1"/>
</dbReference>
<sequence length="293" mass="33711">MLVQLYSNFLFFILAHLVCESKVALLYKPSILKYIKQYTQKISTKNILNLVLLGMAGTGKSASGNTILGQKHFVSRPSSTAVTTICQNVQTEISGVDVNVIDTPDMFDDDIAPSVRGKHVQRCKQLCESGPCVYVLVMHVSRFIDDERDIMEKLEKAFGREVRGRTIILFTRGNDLQQAGMGLKDFLHSCQPDLKKMVEKCGNRCVLFENNKSVFLCQIWRLSFRLVQTDISWKFIIQNYVDVSEIHYRNTYNTTLPYRKAYQQQSEPCSPGNVWDWKECEWKHHPWKASLLL</sequence>
<reference evidence="6" key="3">
    <citation type="submission" date="2025-09" db="UniProtKB">
        <authorList>
            <consortium name="Ensembl"/>
        </authorList>
    </citation>
    <scope>IDENTIFICATION</scope>
</reference>
<accession>A0A3P9CZP0</accession>
<keyword evidence="2" id="KW-0547">Nucleotide-binding</keyword>
<dbReference type="InterPro" id="IPR045058">
    <property type="entry name" value="GIMA/IAN/Toc"/>
</dbReference>
<evidence type="ECO:0000313" key="6">
    <source>
        <dbReference type="Ensembl" id="ENSMZEP00005027569.1"/>
    </source>
</evidence>
<dbReference type="Proteomes" id="UP000265160">
    <property type="component" value="LG9"/>
</dbReference>
<feature type="signal peptide" evidence="4">
    <location>
        <begin position="1"/>
        <end position="20"/>
    </location>
</feature>
<protein>
    <recommendedName>
        <fullName evidence="5">AIG1-type G domain-containing protein</fullName>
    </recommendedName>
</protein>
<organism evidence="6 7">
    <name type="scientific">Maylandia zebra</name>
    <name type="common">zebra mbuna</name>
    <dbReference type="NCBI Taxonomy" id="106582"/>
    <lineage>
        <taxon>Eukaryota</taxon>
        <taxon>Metazoa</taxon>
        <taxon>Chordata</taxon>
        <taxon>Craniata</taxon>
        <taxon>Vertebrata</taxon>
        <taxon>Euteleostomi</taxon>
        <taxon>Actinopterygii</taxon>
        <taxon>Neopterygii</taxon>
        <taxon>Teleostei</taxon>
        <taxon>Neoteleostei</taxon>
        <taxon>Acanthomorphata</taxon>
        <taxon>Ovalentaria</taxon>
        <taxon>Cichlomorphae</taxon>
        <taxon>Cichliformes</taxon>
        <taxon>Cichlidae</taxon>
        <taxon>African cichlids</taxon>
        <taxon>Pseudocrenilabrinae</taxon>
        <taxon>Haplochromini</taxon>
        <taxon>Maylandia</taxon>
        <taxon>Maylandia zebra complex</taxon>
    </lineage>
</organism>